<dbReference type="EMBL" id="DXCQ01000035">
    <property type="protein sequence ID" value="HIY96947.1"/>
    <property type="molecule type" value="Genomic_DNA"/>
</dbReference>
<dbReference type="HAMAP" id="MF_01468">
    <property type="entry name" value="RNase_Mini_III"/>
    <property type="match status" value="1"/>
</dbReference>
<keyword evidence="4 6" id="KW-0255">Endonuclease</keyword>
<proteinExistence type="inferred from homology"/>
<accession>A0A9D2CSS4</accession>
<dbReference type="PANTHER" id="PTHR34276">
    <property type="entry name" value="MINI-RIBONUCLEASE 3"/>
    <property type="match status" value="1"/>
</dbReference>
<dbReference type="SUPFAM" id="SSF69065">
    <property type="entry name" value="RNase III domain-like"/>
    <property type="match status" value="1"/>
</dbReference>
<protein>
    <recommendedName>
        <fullName evidence="6">Mini-ribonuclease 3</fullName>
        <shortName evidence="6">Mini-3</shortName>
        <shortName evidence="6">Mini-RNase 3</shortName>
        <ecNumber evidence="6">3.1.26.-</ecNumber>
    </recommendedName>
    <alternativeName>
        <fullName evidence="6">Mini-RNase III</fullName>
        <shortName evidence="6">Mini-III</shortName>
    </alternativeName>
</protein>
<evidence type="ECO:0000313" key="9">
    <source>
        <dbReference type="Proteomes" id="UP000886750"/>
    </source>
</evidence>
<evidence type="ECO:0000256" key="4">
    <source>
        <dbReference type="ARBA" id="ARBA00022759"/>
    </source>
</evidence>
<feature type="active site" evidence="6">
    <location>
        <position position="26"/>
    </location>
</feature>
<reference evidence="8" key="1">
    <citation type="journal article" date="2021" name="PeerJ">
        <title>Extensive microbial diversity within the chicken gut microbiome revealed by metagenomics and culture.</title>
        <authorList>
            <person name="Gilroy R."/>
            <person name="Ravi A."/>
            <person name="Getino M."/>
            <person name="Pursley I."/>
            <person name="Horton D.L."/>
            <person name="Alikhan N.F."/>
            <person name="Baker D."/>
            <person name="Gharbi K."/>
            <person name="Hall N."/>
            <person name="Watson M."/>
            <person name="Adriaenssens E.M."/>
            <person name="Foster-Nyarko E."/>
            <person name="Jarju S."/>
            <person name="Secka A."/>
            <person name="Antonio M."/>
            <person name="Oren A."/>
            <person name="Chaudhuri R.R."/>
            <person name="La Ragione R."/>
            <person name="Hildebrand F."/>
            <person name="Pallen M.J."/>
        </authorList>
    </citation>
    <scope>NUCLEOTIDE SEQUENCE</scope>
    <source>
        <strain evidence="8">1345</strain>
    </source>
</reference>
<dbReference type="Gene3D" id="1.10.1520.10">
    <property type="entry name" value="Ribonuclease III domain"/>
    <property type="match status" value="1"/>
</dbReference>
<keyword evidence="1 6" id="KW-0690">Ribosome biogenesis</keyword>
<reference evidence="8" key="2">
    <citation type="submission" date="2021-04" db="EMBL/GenBank/DDBJ databases">
        <authorList>
            <person name="Gilroy R."/>
        </authorList>
    </citation>
    <scope>NUCLEOTIDE SEQUENCE</scope>
    <source>
        <strain evidence="8">1345</strain>
    </source>
</reference>
<comment type="subunit">
    <text evidence="6">Homodimer.</text>
</comment>
<keyword evidence="6" id="KW-0460">Magnesium</keyword>
<dbReference type="Proteomes" id="UP000886750">
    <property type="component" value="Unassembled WGS sequence"/>
</dbReference>
<dbReference type="InterPro" id="IPR036389">
    <property type="entry name" value="RNase_III_sf"/>
</dbReference>
<keyword evidence="2 6" id="KW-0698">rRNA processing</keyword>
<comment type="cofactor">
    <cofactor evidence="6">
        <name>Mg(2+)</name>
        <dbReference type="ChEBI" id="CHEBI:18420"/>
    </cofactor>
</comment>
<gene>
    <name evidence="6" type="primary">mrnC</name>
    <name evidence="8" type="ORF">H9729_04595</name>
</gene>
<evidence type="ECO:0000256" key="5">
    <source>
        <dbReference type="ARBA" id="ARBA00022801"/>
    </source>
</evidence>
<keyword evidence="5 6" id="KW-0378">Hydrolase</keyword>
<dbReference type="Pfam" id="PF00636">
    <property type="entry name" value="Ribonuclease_3"/>
    <property type="match status" value="1"/>
</dbReference>
<dbReference type="GO" id="GO:0006364">
    <property type="term" value="P:rRNA processing"/>
    <property type="evidence" value="ECO:0007669"/>
    <property type="project" value="UniProtKB-UniRule"/>
</dbReference>
<dbReference type="InterPro" id="IPR008226">
    <property type="entry name" value="Mini3_fam"/>
</dbReference>
<dbReference type="GO" id="GO:0005737">
    <property type="term" value="C:cytoplasm"/>
    <property type="evidence" value="ECO:0007669"/>
    <property type="project" value="UniProtKB-SubCell"/>
</dbReference>
<keyword evidence="6" id="KW-0699">rRNA-binding</keyword>
<comment type="subcellular location">
    <subcellularLocation>
        <location evidence="6">Cytoplasm</location>
    </subcellularLocation>
</comment>
<comment type="caution">
    <text evidence="8">The sequence shown here is derived from an EMBL/GenBank/DDBJ whole genome shotgun (WGS) entry which is preliminary data.</text>
</comment>
<dbReference type="PIRSF" id="PIRSF005520">
    <property type="entry name" value="UCP005520"/>
    <property type="match status" value="1"/>
</dbReference>
<evidence type="ECO:0000259" key="7">
    <source>
        <dbReference type="Pfam" id="PF00636"/>
    </source>
</evidence>
<keyword evidence="6" id="KW-0963">Cytoplasm</keyword>
<keyword evidence="6" id="KW-0694">RNA-binding</keyword>
<dbReference type="PANTHER" id="PTHR34276:SF1">
    <property type="entry name" value="MINI-RIBONUCLEASE 3"/>
    <property type="match status" value="1"/>
</dbReference>
<evidence type="ECO:0000256" key="1">
    <source>
        <dbReference type="ARBA" id="ARBA00022517"/>
    </source>
</evidence>
<evidence type="ECO:0000256" key="3">
    <source>
        <dbReference type="ARBA" id="ARBA00022722"/>
    </source>
</evidence>
<dbReference type="GO" id="GO:0004525">
    <property type="term" value="F:ribonuclease III activity"/>
    <property type="evidence" value="ECO:0007669"/>
    <property type="project" value="InterPro"/>
</dbReference>
<organism evidence="8 9">
    <name type="scientific">Candidatus Borkfalkia excrementigallinarum</name>
    <dbReference type="NCBI Taxonomy" id="2838506"/>
    <lineage>
        <taxon>Bacteria</taxon>
        <taxon>Bacillati</taxon>
        <taxon>Bacillota</taxon>
        <taxon>Clostridia</taxon>
        <taxon>Christensenellales</taxon>
        <taxon>Christensenellaceae</taxon>
        <taxon>Candidatus Borkfalkia</taxon>
    </lineage>
</organism>
<name>A0A9D2CSS4_9FIRM</name>
<keyword evidence="3 6" id="KW-0540">Nuclease</keyword>
<evidence type="ECO:0000256" key="2">
    <source>
        <dbReference type="ARBA" id="ARBA00022552"/>
    </source>
</evidence>
<dbReference type="CDD" id="cd00593">
    <property type="entry name" value="RIBOc"/>
    <property type="match status" value="1"/>
</dbReference>
<sequence length="131" mass="14692">MVKFNETMPKERARGMNPVVLAFIGDAVYSLYVRESLVFEADYKTGTLQKLASARVSAKGQAQLWESVEPLLTEEEREVFRRGRNAKKPTKSKNATVAEYNLSTGFEAVVGYLYLIGDYARIDELFSGAVQ</sequence>
<feature type="domain" description="RNase III" evidence="7">
    <location>
        <begin position="20"/>
        <end position="115"/>
    </location>
</feature>
<comment type="similarity">
    <text evidence="6">Belongs to the MrnC RNase family.</text>
</comment>
<dbReference type="AlphaFoldDB" id="A0A9D2CSS4"/>
<dbReference type="EC" id="3.1.26.-" evidence="6"/>
<evidence type="ECO:0000313" key="8">
    <source>
        <dbReference type="EMBL" id="HIY96947.1"/>
    </source>
</evidence>
<dbReference type="InterPro" id="IPR000999">
    <property type="entry name" value="RNase_III_dom"/>
</dbReference>
<evidence type="ECO:0000256" key="6">
    <source>
        <dbReference type="HAMAP-Rule" id="MF_01468"/>
    </source>
</evidence>
<dbReference type="GO" id="GO:0019843">
    <property type="term" value="F:rRNA binding"/>
    <property type="evidence" value="ECO:0007669"/>
    <property type="project" value="UniProtKB-UniRule"/>
</dbReference>
<comment type="function">
    <text evidence="6">Involved in correct processing of both the 5' and 3' ends of 23S rRNA precursor. Processes 30S rRNA precursor transcript even in absence of ribonuclease 3 (Rnc); Rnc processes 30S rRNA into smaller rRNA precursors.</text>
</comment>